<protein>
    <submittedName>
        <fullName evidence="1">Uncharacterized protein</fullName>
    </submittedName>
</protein>
<dbReference type="Proteomes" id="UP000006291">
    <property type="component" value="Segment"/>
</dbReference>
<evidence type="ECO:0000313" key="1">
    <source>
        <dbReference type="EMBL" id="AEW47277.1"/>
    </source>
</evidence>
<proteinExistence type="predicted"/>
<sequence>MTRHTRSKQLIKLAMMQGEDVNFAKWNYSPGHNLPIEYSYKLQGVLDESFRWKRLPSLRIGNYHHKINHRHKLKRPRGTKGLFMMEAKLTLFEKLSNSVEFKNGHGVFQIRAK</sequence>
<gene>
    <name evidence="1" type="ORF">B5S_0043</name>
</gene>
<reference evidence="1 2" key="1">
    <citation type="submission" date="2011-09" db="EMBL/GenBank/DDBJ databases">
        <title>Complete Genome Sequence of Bacillus cereus Bacteriophage B5S.</title>
        <authorList>
            <person name="Lee J.-H."/>
            <person name="Shin H."/>
            <person name="Son B."/>
            <person name="Ryu S."/>
        </authorList>
    </citation>
    <scope>NUCLEOTIDE SEQUENCE [LARGE SCALE GENOMIC DNA]</scope>
</reference>
<name>J9PQS6_9CAUD</name>
<dbReference type="EMBL" id="JN797796">
    <property type="protein sequence ID" value="AEW47277.1"/>
    <property type="molecule type" value="Genomic_DNA"/>
</dbReference>
<evidence type="ECO:0000313" key="2">
    <source>
        <dbReference type="Proteomes" id="UP000006291"/>
    </source>
</evidence>
<accession>J9PQS6</accession>
<organism evidence="1 2">
    <name type="scientific">Bacillus phage B5S</name>
    <dbReference type="NCBI Taxonomy" id="1126949"/>
    <lineage>
        <taxon>Viruses</taxon>
        <taxon>Duplodnaviria</taxon>
        <taxon>Heunggongvirae</taxon>
        <taxon>Uroviricota</taxon>
        <taxon>Caudoviricetes</taxon>
        <taxon>Herelleviridae</taxon>
        <taxon>Bastillevirinae</taxon>
        <taxon>Bequatrovirus</taxon>
        <taxon>Bequatrovirus B4</taxon>
    </lineage>
</organism>